<proteinExistence type="predicted"/>
<dbReference type="EMBL" id="JBEPLY010000007">
    <property type="protein sequence ID" value="MET3600508.1"/>
    <property type="molecule type" value="Genomic_DNA"/>
</dbReference>
<name>A0ABV2IC72_9HYPH</name>
<keyword evidence="1" id="KW-1133">Transmembrane helix</keyword>
<feature type="transmembrane region" description="Helical" evidence="1">
    <location>
        <begin position="6"/>
        <end position="26"/>
    </location>
</feature>
<organism evidence="2 3">
    <name type="scientific">Martelella mangrovi</name>
    <dbReference type="NCBI Taxonomy" id="1397477"/>
    <lineage>
        <taxon>Bacteria</taxon>
        <taxon>Pseudomonadati</taxon>
        <taxon>Pseudomonadota</taxon>
        <taxon>Alphaproteobacteria</taxon>
        <taxon>Hyphomicrobiales</taxon>
        <taxon>Aurantimonadaceae</taxon>
        <taxon>Martelella</taxon>
    </lineage>
</organism>
<keyword evidence="1" id="KW-0472">Membrane</keyword>
<reference evidence="2 3" key="1">
    <citation type="submission" date="2024-06" db="EMBL/GenBank/DDBJ databases">
        <title>Genomic Encyclopedia of Type Strains, Phase IV (KMG-IV): sequencing the most valuable type-strain genomes for metagenomic binning, comparative biology and taxonomic classification.</title>
        <authorList>
            <person name="Goeker M."/>
        </authorList>
    </citation>
    <scope>NUCLEOTIDE SEQUENCE [LARGE SCALE GENOMIC DNA]</scope>
    <source>
        <strain evidence="2 3">DSM 28102</strain>
    </source>
</reference>
<dbReference type="RefSeq" id="WP_354434424.1">
    <property type="nucleotide sequence ID" value="NZ_JBEPLY010000007.1"/>
</dbReference>
<accession>A0ABV2IC72</accession>
<comment type="caution">
    <text evidence="2">The sequence shown here is derived from an EMBL/GenBank/DDBJ whole genome shotgun (WGS) entry which is preliminary data.</text>
</comment>
<evidence type="ECO:0000256" key="1">
    <source>
        <dbReference type="SAM" id="Phobius"/>
    </source>
</evidence>
<evidence type="ECO:0000313" key="2">
    <source>
        <dbReference type="EMBL" id="MET3600508.1"/>
    </source>
</evidence>
<sequence>MYEFLPLIAFQSVFVAAGLTILYRIIGGRISPVPDQVRERSPRG</sequence>
<evidence type="ECO:0000313" key="3">
    <source>
        <dbReference type="Proteomes" id="UP001549164"/>
    </source>
</evidence>
<protein>
    <submittedName>
        <fullName evidence="2">Uncharacterized protein</fullName>
    </submittedName>
</protein>
<dbReference type="Proteomes" id="UP001549164">
    <property type="component" value="Unassembled WGS sequence"/>
</dbReference>
<keyword evidence="1" id="KW-0812">Transmembrane</keyword>
<gene>
    <name evidence="2" type="ORF">ABID12_002457</name>
</gene>
<keyword evidence="3" id="KW-1185">Reference proteome</keyword>